<dbReference type="FunFam" id="2.40.37.10:FF:000006">
    <property type="entry name" value="Alanine racemase"/>
    <property type="match status" value="1"/>
</dbReference>
<evidence type="ECO:0000313" key="9">
    <source>
        <dbReference type="EMBL" id="RHW34871.1"/>
    </source>
</evidence>
<feature type="domain" description="Alanine racemase C-terminal" evidence="8">
    <location>
        <begin position="246"/>
        <end position="371"/>
    </location>
</feature>
<reference evidence="9 10" key="1">
    <citation type="journal article" date="2017" name="Int. J. Syst. Evol. Microbiol.">
        <title>Bacillus notoginsengisoli sp. nov., a novel bacterium isolated from the rhizosphere of Panax notoginseng.</title>
        <authorList>
            <person name="Zhang M.Y."/>
            <person name="Cheng J."/>
            <person name="Cai Y."/>
            <person name="Zhang T.Y."/>
            <person name="Wu Y.Y."/>
            <person name="Manikprabhu D."/>
            <person name="Li W.J."/>
            <person name="Zhang Y.X."/>
        </authorList>
    </citation>
    <scope>NUCLEOTIDE SEQUENCE [LARGE SCALE GENOMIC DNA]</scope>
    <source>
        <strain evidence="9 10">JCM 30743</strain>
    </source>
</reference>
<dbReference type="NCBIfam" id="TIGR00492">
    <property type="entry name" value="alr"/>
    <property type="match status" value="1"/>
</dbReference>
<comment type="similarity">
    <text evidence="5">Belongs to the alanine racemase family.</text>
</comment>
<dbReference type="GO" id="GO:0008784">
    <property type="term" value="F:alanine racemase activity"/>
    <property type="evidence" value="ECO:0007669"/>
    <property type="project" value="UniProtKB-UniRule"/>
</dbReference>
<protein>
    <recommendedName>
        <fullName evidence="5">Alanine racemase</fullName>
        <ecNumber evidence="5">5.1.1.1</ecNumber>
    </recommendedName>
</protein>
<dbReference type="RefSeq" id="WP_118923594.1">
    <property type="nucleotide sequence ID" value="NZ_QWEG01000014.1"/>
</dbReference>
<keyword evidence="10" id="KW-1185">Reference proteome</keyword>
<dbReference type="GO" id="GO:0030170">
    <property type="term" value="F:pyridoxal phosphate binding"/>
    <property type="evidence" value="ECO:0007669"/>
    <property type="project" value="UniProtKB-UniRule"/>
</dbReference>
<evidence type="ECO:0000313" key="10">
    <source>
        <dbReference type="Proteomes" id="UP000284416"/>
    </source>
</evidence>
<dbReference type="Gene3D" id="3.20.20.10">
    <property type="entry name" value="Alanine racemase"/>
    <property type="match status" value="1"/>
</dbReference>
<evidence type="ECO:0000259" key="8">
    <source>
        <dbReference type="SMART" id="SM01005"/>
    </source>
</evidence>
<dbReference type="GO" id="GO:0009252">
    <property type="term" value="P:peptidoglycan biosynthetic process"/>
    <property type="evidence" value="ECO:0007669"/>
    <property type="project" value="TreeGrafter"/>
</dbReference>
<evidence type="ECO:0000256" key="4">
    <source>
        <dbReference type="ARBA" id="ARBA00023235"/>
    </source>
</evidence>
<dbReference type="HAMAP" id="MF_01201">
    <property type="entry name" value="Ala_racemase"/>
    <property type="match status" value="1"/>
</dbReference>
<dbReference type="EC" id="5.1.1.1" evidence="5"/>
<dbReference type="PROSITE" id="PS00395">
    <property type="entry name" value="ALANINE_RACEMASE"/>
    <property type="match status" value="1"/>
</dbReference>
<dbReference type="CDD" id="cd00430">
    <property type="entry name" value="PLPDE_III_AR"/>
    <property type="match status" value="1"/>
</dbReference>
<evidence type="ECO:0000256" key="1">
    <source>
        <dbReference type="ARBA" id="ARBA00000316"/>
    </source>
</evidence>
<sequence>MEKQGFFYRDTWAEVDLDAIYQNASAIKRLLPDDVELIAVVKANGYGHGDVEVAETALAAGAGYLAVAFMDEALALRKKGIAAPILVLGATRPEDVHVAARNRITLTAINFEWLEKAASVLGDSSLRIHIKVDTGMARLGFKGLDELKQAEAFLEQDSRFLLEGIFTHFSTADELESSYFQHQLKEFETLLESLTVRPKYIHASNSAAGMRFAGARFNAIRLGISMYGLSPSPEIKSSLPVELNEAFSLHSRLVQVKKLHKGEKVSYGATYEASNEEWIGTIPIGYADGWIRKLQGQEVLVNGLRAPIVGRVCMDQCMVRLQEYAPVGTEVTLIGKQGSNFVRIDEIARKLETINYEIPCIISNRVPRLYKKDGKIVGMHNHVLGS</sequence>
<proteinExistence type="inferred from homology"/>
<comment type="catalytic activity">
    <reaction evidence="1 5">
        <text>L-alanine = D-alanine</text>
        <dbReference type="Rhea" id="RHEA:20249"/>
        <dbReference type="ChEBI" id="CHEBI:57416"/>
        <dbReference type="ChEBI" id="CHEBI:57972"/>
        <dbReference type="EC" id="5.1.1.1"/>
    </reaction>
</comment>
<dbReference type="EMBL" id="QWEG01000014">
    <property type="protein sequence ID" value="RHW34871.1"/>
    <property type="molecule type" value="Genomic_DNA"/>
</dbReference>
<keyword evidence="4 5" id="KW-0413">Isomerase</keyword>
<keyword evidence="3 5" id="KW-0663">Pyridoxal phosphate</keyword>
<comment type="pathway">
    <text evidence="5">Amino-acid biosynthesis; D-alanine biosynthesis; D-alanine from L-alanine: step 1/1.</text>
</comment>
<dbReference type="OrthoDB" id="9813814at2"/>
<dbReference type="Pfam" id="PF00842">
    <property type="entry name" value="Ala_racemase_C"/>
    <property type="match status" value="1"/>
</dbReference>
<organism evidence="9 10">
    <name type="scientific">Neobacillus notoginsengisoli</name>
    <dbReference type="NCBI Taxonomy" id="1578198"/>
    <lineage>
        <taxon>Bacteria</taxon>
        <taxon>Bacillati</taxon>
        <taxon>Bacillota</taxon>
        <taxon>Bacilli</taxon>
        <taxon>Bacillales</taxon>
        <taxon>Bacillaceae</taxon>
        <taxon>Neobacillus</taxon>
    </lineage>
</organism>
<evidence type="ECO:0000256" key="6">
    <source>
        <dbReference type="PIRSR" id="PIRSR600821-50"/>
    </source>
</evidence>
<dbReference type="PANTHER" id="PTHR30511:SF0">
    <property type="entry name" value="ALANINE RACEMASE, CATABOLIC-RELATED"/>
    <property type="match status" value="1"/>
</dbReference>
<feature type="active site" description="Proton acceptor; specific for D-alanine" evidence="5">
    <location>
        <position position="42"/>
    </location>
</feature>
<evidence type="ECO:0000256" key="7">
    <source>
        <dbReference type="PIRSR" id="PIRSR600821-52"/>
    </source>
</evidence>
<evidence type="ECO:0000256" key="3">
    <source>
        <dbReference type="ARBA" id="ARBA00022898"/>
    </source>
</evidence>
<dbReference type="InterPro" id="IPR000821">
    <property type="entry name" value="Ala_racemase"/>
</dbReference>
<dbReference type="GO" id="GO:0030632">
    <property type="term" value="P:D-alanine biosynthetic process"/>
    <property type="evidence" value="ECO:0007669"/>
    <property type="project" value="UniProtKB-UniRule"/>
</dbReference>
<dbReference type="InterPro" id="IPR020622">
    <property type="entry name" value="Ala_racemase_pyridoxalP-BS"/>
</dbReference>
<comment type="cofactor">
    <cofactor evidence="2 5 6">
        <name>pyridoxal 5'-phosphate</name>
        <dbReference type="ChEBI" id="CHEBI:597326"/>
    </cofactor>
</comment>
<dbReference type="InterPro" id="IPR009006">
    <property type="entry name" value="Ala_racemase/Decarboxylase_C"/>
</dbReference>
<dbReference type="PRINTS" id="PR00992">
    <property type="entry name" value="ALARACEMASE"/>
</dbReference>
<dbReference type="SUPFAM" id="SSF51419">
    <property type="entry name" value="PLP-binding barrel"/>
    <property type="match status" value="1"/>
</dbReference>
<dbReference type="SUPFAM" id="SSF50621">
    <property type="entry name" value="Alanine racemase C-terminal domain-like"/>
    <property type="match status" value="1"/>
</dbReference>
<evidence type="ECO:0000256" key="5">
    <source>
        <dbReference type="HAMAP-Rule" id="MF_01201"/>
    </source>
</evidence>
<dbReference type="InterPro" id="IPR011079">
    <property type="entry name" value="Ala_racemase_C"/>
</dbReference>
<feature type="modified residue" description="N6-(pyridoxal phosphate)lysine" evidence="5 6">
    <location>
        <position position="42"/>
    </location>
</feature>
<gene>
    <name evidence="9" type="primary">alr</name>
    <name evidence="9" type="ORF">D1B31_19610</name>
</gene>
<dbReference type="PANTHER" id="PTHR30511">
    <property type="entry name" value="ALANINE RACEMASE"/>
    <property type="match status" value="1"/>
</dbReference>
<dbReference type="FunFam" id="3.20.20.10:FF:000002">
    <property type="entry name" value="Alanine racemase"/>
    <property type="match status" value="1"/>
</dbReference>
<dbReference type="UniPathway" id="UPA00042">
    <property type="reaction ID" value="UER00497"/>
</dbReference>
<dbReference type="Pfam" id="PF01168">
    <property type="entry name" value="Ala_racemase_N"/>
    <property type="match status" value="1"/>
</dbReference>
<evidence type="ECO:0000256" key="2">
    <source>
        <dbReference type="ARBA" id="ARBA00001933"/>
    </source>
</evidence>
<name>A0A417YMJ7_9BACI</name>
<feature type="binding site" evidence="5 7">
    <location>
        <position position="314"/>
    </location>
    <ligand>
        <name>substrate</name>
    </ligand>
</feature>
<feature type="active site" description="Proton acceptor; specific for L-alanine" evidence="5">
    <location>
        <position position="267"/>
    </location>
</feature>
<comment type="caution">
    <text evidence="9">The sequence shown here is derived from an EMBL/GenBank/DDBJ whole genome shotgun (WGS) entry which is preliminary data.</text>
</comment>
<dbReference type="Proteomes" id="UP000284416">
    <property type="component" value="Unassembled WGS sequence"/>
</dbReference>
<dbReference type="InterPro" id="IPR001608">
    <property type="entry name" value="Ala_racemase_N"/>
</dbReference>
<dbReference type="SMART" id="SM01005">
    <property type="entry name" value="Ala_racemase_C"/>
    <property type="match status" value="1"/>
</dbReference>
<dbReference type="InterPro" id="IPR029066">
    <property type="entry name" value="PLP-binding_barrel"/>
</dbReference>
<accession>A0A417YMJ7</accession>
<dbReference type="GO" id="GO:0005829">
    <property type="term" value="C:cytosol"/>
    <property type="evidence" value="ECO:0007669"/>
    <property type="project" value="TreeGrafter"/>
</dbReference>
<feature type="binding site" evidence="5 7">
    <location>
        <position position="138"/>
    </location>
    <ligand>
        <name>substrate</name>
    </ligand>
</feature>
<dbReference type="AlphaFoldDB" id="A0A417YMJ7"/>
<comment type="function">
    <text evidence="5">Catalyzes the interconversion of L-alanine and D-alanine. May also act on other amino acids.</text>
</comment>
<dbReference type="Gene3D" id="2.40.37.10">
    <property type="entry name" value="Lyase, Ornithine Decarboxylase, Chain A, domain 1"/>
    <property type="match status" value="1"/>
</dbReference>